<dbReference type="InterPro" id="IPR025334">
    <property type="entry name" value="DUF4240"/>
</dbReference>
<dbReference type="Pfam" id="PF14024">
    <property type="entry name" value="DUF4240"/>
    <property type="match status" value="1"/>
</dbReference>
<evidence type="ECO:0000313" key="2">
    <source>
        <dbReference type="EMBL" id="MBP0723914.1"/>
    </source>
</evidence>
<gene>
    <name evidence="2" type="ORF">J5Y03_01790</name>
</gene>
<dbReference type="AlphaFoldDB" id="A0A940NKM0"/>
<accession>A0A940NKM0</accession>
<dbReference type="EMBL" id="JAGIYQ010000001">
    <property type="protein sequence ID" value="MBP0723914.1"/>
    <property type="molecule type" value="Genomic_DNA"/>
</dbReference>
<name>A0A940NKM0_9BACI</name>
<evidence type="ECO:0000313" key="3">
    <source>
        <dbReference type="Proteomes" id="UP000682134"/>
    </source>
</evidence>
<evidence type="ECO:0000259" key="1">
    <source>
        <dbReference type="Pfam" id="PF14024"/>
    </source>
</evidence>
<dbReference type="Proteomes" id="UP000682134">
    <property type="component" value="Unassembled WGS sequence"/>
</dbReference>
<feature type="domain" description="DUF4240" evidence="1">
    <location>
        <begin position="1"/>
        <end position="124"/>
    </location>
</feature>
<comment type="caution">
    <text evidence="2">The sequence shown here is derived from an EMBL/GenBank/DDBJ whole genome shotgun (WGS) entry which is preliminary data.</text>
</comment>
<dbReference type="RefSeq" id="WP_209401820.1">
    <property type="nucleotide sequence ID" value="NZ_JAGIYQ010000001.1"/>
</dbReference>
<organism evidence="2 3">
    <name type="scientific">Gottfriedia endophytica</name>
    <dbReference type="NCBI Taxonomy" id="2820819"/>
    <lineage>
        <taxon>Bacteria</taxon>
        <taxon>Bacillati</taxon>
        <taxon>Bacillota</taxon>
        <taxon>Bacilli</taxon>
        <taxon>Bacillales</taxon>
        <taxon>Bacillaceae</taxon>
        <taxon>Gottfriedia</taxon>
    </lineage>
</organism>
<reference evidence="2" key="1">
    <citation type="submission" date="2021-04" db="EMBL/GenBank/DDBJ databases">
        <title>Genome seq and assembly of Bacillus sp.</title>
        <authorList>
            <person name="Chhetri G."/>
        </authorList>
    </citation>
    <scope>NUCLEOTIDE SEQUENCE</scope>
    <source>
        <strain evidence="2">RG28</strain>
    </source>
</reference>
<keyword evidence="3" id="KW-1185">Reference proteome</keyword>
<protein>
    <submittedName>
        <fullName evidence="2">DUF4240 domain-containing protein</fullName>
    </submittedName>
</protein>
<proteinExistence type="predicted"/>
<sequence>MKEKQFWEIISQMHHIEEPYDWVINELSQKTETEIAQFEIQFEKAYMKAYNSNLWGAAYVIMGGCSDDSFDYFRGWLIGQGEEVYYKTIKNPDYLAEYILPIYEQEDLVPELEEMLDLALQAYTVKKTGDIEWNDKIWNDFNNIVEGLGYHYPKVDIEFDWKDVNDLKERFPKLWKRFGENPLG</sequence>